<dbReference type="SMART" id="SM00882">
    <property type="entry name" value="CoA_trans"/>
    <property type="match status" value="1"/>
</dbReference>
<dbReference type="InterPro" id="IPR004165">
    <property type="entry name" value="CoA_trans_fam_I"/>
</dbReference>
<evidence type="ECO:0000313" key="4">
    <source>
        <dbReference type="Proteomes" id="UP000177515"/>
    </source>
</evidence>
<name>A0ABN4TK33_9BURK</name>
<keyword evidence="2" id="KW-0808">Transferase</keyword>
<dbReference type="NCBIfam" id="TIGR02429">
    <property type="entry name" value="pcaI_scoA_fam"/>
    <property type="match status" value="1"/>
</dbReference>
<dbReference type="Gene3D" id="3.40.1080.10">
    <property type="entry name" value="Glutaconate Coenzyme A-transferase"/>
    <property type="match status" value="1"/>
</dbReference>
<evidence type="ECO:0000256" key="2">
    <source>
        <dbReference type="ARBA" id="ARBA00022679"/>
    </source>
</evidence>
<proteinExistence type="inferred from homology"/>
<dbReference type="PANTHER" id="PTHR13707">
    <property type="entry name" value="KETOACID-COENZYME A TRANSFERASE"/>
    <property type="match status" value="1"/>
</dbReference>
<accession>A0ABN4TK33</accession>
<keyword evidence="4" id="KW-1185">Reference proteome</keyword>
<dbReference type="InterPro" id="IPR037171">
    <property type="entry name" value="NagB/RpiA_transferase-like"/>
</dbReference>
<dbReference type="SUPFAM" id="SSF100950">
    <property type="entry name" value="NagB/RpiA/CoA transferase-like"/>
    <property type="match status" value="1"/>
</dbReference>
<dbReference type="Pfam" id="PF01144">
    <property type="entry name" value="CoA_trans"/>
    <property type="match status" value="1"/>
</dbReference>
<dbReference type="InterPro" id="IPR004163">
    <property type="entry name" value="CoA_transf_BS"/>
</dbReference>
<evidence type="ECO:0000256" key="1">
    <source>
        <dbReference type="ARBA" id="ARBA00005612"/>
    </source>
</evidence>
<reference evidence="3 4" key="1">
    <citation type="submission" date="2016-10" db="EMBL/GenBank/DDBJ databases">
        <title>Complete genome sequences of three Cupriavidus strains isolated from various Malaysian environments.</title>
        <authorList>
            <person name="Abdullah A.A.-A."/>
            <person name="Shafie N.A.H."/>
            <person name="Lau N.S."/>
        </authorList>
    </citation>
    <scope>NUCLEOTIDE SEQUENCE [LARGE SCALE GENOMIC DNA]</scope>
    <source>
        <strain evidence="3 4">USMAA1020</strain>
    </source>
</reference>
<dbReference type="InterPro" id="IPR012792">
    <property type="entry name" value="3-oxoacid_CoA-transf_A"/>
</dbReference>
<dbReference type="PROSITE" id="PS01273">
    <property type="entry name" value="COA_TRANSF_1"/>
    <property type="match status" value="1"/>
</dbReference>
<dbReference type="EMBL" id="CP017754">
    <property type="protein sequence ID" value="AOZ07682.1"/>
    <property type="molecule type" value="Genomic_DNA"/>
</dbReference>
<dbReference type="RefSeq" id="WP_071070497.1">
    <property type="nucleotide sequence ID" value="NZ_CP017754.1"/>
</dbReference>
<comment type="similarity">
    <text evidence="1">Belongs to the 3-oxoacid CoA-transferase subunit A family.</text>
</comment>
<organism evidence="3 4">
    <name type="scientific">Cupriavidus malaysiensis</name>
    <dbReference type="NCBI Taxonomy" id="367825"/>
    <lineage>
        <taxon>Bacteria</taxon>
        <taxon>Pseudomonadati</taxon>
        <taxon>Pseudomonadota</taxon>
        <taxon>Betaproteobacteria</taxon>
        <taxon>Burkholderiales</taxon>
        <taxon>Burkholderiaceae</taxon>
        <taxon>Cupriavidus</taxon>
    </lineage>
</organism>
<dbReference type="PANTHER" id="PTHR13707:SF60">
    <property type="entry name" value="ACETATE COA-TRANSFERASE SUBUNIT ALPHA"/>
    <property type="match status" value="1"/>
</dbReference>
<protein>
    <submittedName>
        <fullName evidence="3">3-oxoadipate CoA-transferase</fullName>
    </submittedName>
</protein>
<sequence length="226" mass="23241">MKRVDKRVARCSEAVAGLRDGATLMVGGFGSAGLPAALINAVLDQGARGLTVVSNNAGFDNEGVASLIAAGRVRKLVCSYPLTAGATAFRDAYRHGEVELELVPQGTLVERIRCAGAGLGGFLSPITVGTPLAEGKTVQEVGGVAYVLELPLRADFALVRAHCADRLGNLSYRLAGRNFNPVMATAAEVVVAEVDSMVEAGALDPEQVVTPGIFVDRVVLAPGGAA</sequence>
<dbReference type="Proteomes" id="UP000177515">
    <property type="component" value="Chromosome 1"/>
</dbReference>
<gene>
    <name evidence="3" type="ORF">BKK80_18980</name>
</gene>
<evidence type="ECO:0000313" key="3">
    <source>
        <dbReference type="EMBL" id="AOZ07682.1"/>
    </source>
</evidence>